<dbReference type="GO" id="GO:0005737">
    <property type="term" value="C:cytoplasm"/>
    <property type="evidence" value="ECO:0007669"/>
    <property type="project" value="TreeGrafter"/>
</dbReference>
<evidence type="ECO:0000313" key="2">
    <source>
        <dbReference type="EMBL" id="KAK4041751.1"/>
    </source>
</evidence>
<dbReference type="InterPro" id="IPR013226">
    <property type="entry name" value="Pal1"/>
</dbReference>
<keyword evidence="3" id="KW-1185">Reference proteome</keyword>
<dbReference type="Pfam" id="PF08316">
    <property type="entry name" value="Pal1"/>
    <property type="match status" value="1"/>
</dbReference>
<feature type="region of interest" description="Disordered" evidence="1">
    <location>
        <begin position="258"/>
        <end position="279"/>
    </location>
</feature>
<name>A0AAN6STP0_9PEZI</name>
<feature type="compositionally biased region" description="Polar residues" evidence="1">
    <location>
        <begin position="418"/>
        <end position="432"/>
    </location>
</feature>
<feature type="compositionally biased region" description="Polar residues" evidence="1">
    <location>
        <begin position="456"/>
        <end position="465"/>
    </location>
</feature>
<feature type="compositionally biased region" description="Basic and acidic residues" evidence="1">
    <location>
        <begin position="188"/>
        <end position="233"/>
    </location>
</feature>
<feature type="region of interest" description="Disordered" evidence="1">
    <location>
        <begin position="1"/>
        <end position="233"/>
    </location>
</feature>
<dbReference type="PANTHER" id="PTHR28307">
    <property type="entry name" value="PROTEIN PAL1"/>
    <property type="match status" value="1"/>
</dbReference>
<feature type="region of interest" description="Disordered" evidence="1">
    <location>
        <begin position="378"/>
        <end position="524"/>
    </location>
</feature>
<evidence type="ECO:0000313" key="3">
    <source>
        <dbReference type="Proteomes" id="UP001303115"/>
    </source>
</evidence>
<feature type="compositionally biased region" description="Basic and acidic residues" evidence="1">
    <location>
        <begin position="444"/>
        <end position="455"/>
    </location>
</feature>
<feature type="compositionally biased region" description="Polar residues" evidence="1">
    <location>
        <begin position="1"/>
        <end position="11"/>
    </location>
</feature>
<dbReference type="PANTHER" id="PTHR28307:SF2">
    <property type="entry name" value="PROTEIN PAL1"/>
    <property type="match status" value="1"/>
</dbReference>
<feature type="compositionally biased region" description="Basic and acidic residues" evidence="1">
    <location>
        <begin position="146"/>
        <end position="158"/>
    </location>
</feature>
<protein>
    <submittedName>
        <fullName evidence="2">Pal1 cell morphology protein-domain-containing protein</fullName>
    </submittedName>
</protein>
<feature type="compositionally biased region" description="Basic residues" evidence="1">
    <location>
        <begin position="170"/>
        <end position="179"/>
    </location>
</feature>
<organism evidence="2 3">
    <name type="scientific">Parachaetomium inaequale</name>
    <dbReference type="NCBI Taxonomy" id="2588326"/>
    <lineage>
        <taxon>Eukaryota</taxon>
        <taxon>Fungi</taxon>
        <taxon>Dikarya</taxon>
        <taxon>Ascomycota</taxon>
        <taxon>Pezizomycotina</taxon>
        <taxon>Sordariomycetes</taxon>
        <taxon>Sordariomycetidae</taxon>
        <taxon>Sordariales</taxon>
        <taxon>Chaetomiaceae</taxon>
        <taxon>Parachaetomium</taxon>
    </lineage>
</organism>
<proteinExistence type="predicted"/>
<dbReference type="EMBL" id="MU854352">
    <property type="protein sequence ID" value="KAK4041751.1"/>
    <property type="molecule type" value="Genomic_DNA"/>
</dbReference>
<gene>
    <name evidence="2" type="ORF">C8A01DRAFT_45181</name>
</gene>
<comment type="caution">
    <text evidence="2">The sequence shown here is derived from an EMBL/GenBank/DDBJ whole genome shotgun (WGS) entry which is preliminary data.</text>
</comment>
<feature type="compositionally biased region" description="Low complexity" evidence="1">
    <location>
        <begin position="57"/>
        <end position="71"/>
    </location>
</feature>
<dbReference type="Proteomes" id="UP001303115">
    <property type="component" value="Unassembled WGS sequence"/>
</dbReference>
<feature type="compositionally biased region" description="Pro residues" evidence="1">
    <location>
        <begin position="110"/>
        <end position="142"/>
    </location>
</feature>
<feature type="compositionally biased region" description="Basic residues" evidence="1">
    <location>
        <begin position="384"/>
        <end position="394"/>
    </location>
</feature>
<accession>A0AAN6STP0</accession>
<dbReference type="AlphaFoldDB" id="A0AAN6STP0"/>
<sequence length="524" mass="57503">MADSQQDQRSAGLSLNLSSNNPFRNRAVSPTSAHSPASPFDDPPPRPVSRNPFLDPAIASRSSLSNIRSASETMSLDKRPSLTAEEIFGSLTLEESSSKKEDAPPRPDAAKPPAPPTGRRGPPPPYREGAPPPNRRGPPPNHRPTRSQEEALRARKMQENGGRPDPSRSPQRRQDRRPRRNSESSIMDADKIMTEEERKQRDARRRERERERERRHRDRENREKKPGSRKIDIIDQLDATSIYGSGIFHHDGPFDALNPHRNRQGSRRAPMQAFPKDSLNNTLGGAGPLNARPDHAMFMGQQDDEAFKEWARGGKDRAGADFSAPTKETPVFDPLMRGNVLHGDESLGLGTSTFLEGTPAARTAIQKKREEELAAEVMGEGLQRKKSLAHRFRNMNRGGRDFQPSGRATHPDGYGSRRSPSQSGPASASLSERSPFFSEYGPGKGEDDFTMRKTETNGSKVSPTSPRGGPSLERRSTTDATGGEDAQPKASGILGRMKSLKGRRQRPVPAAGDADATPVPGTAV</sequence>
<reference evidence="3" key="1">
    <citation type="journal article" date="2023" name="Mol. Phylogenet. Evol.">
        <title>Genome-scale phylogeny and comparative genomics of the fungal order Sordariales.</title>
        <authorList>
            <person name="Hensen N."/>
            <person name="Bonometti L."/>
            <person name="Westerberg I."/>
            <person name="Brannstrom I.O."/>
            <person name="Guillou S."/>
            <person name="Cros-Aarteil S."/>
            <person name="Calhoun S."/>
            <person name="Haridas S."/>
            <person name="Kuo A."/>
            <person name="Mondo S."/>
            <person name="Pangilinan J."/>
            <person name="Riley R."/>
            <person name="LaButti K."/>
            <person name="Andreopoulos B."/>
            <person name="Lipzen A."/>
            <person name="Chen C."/>
            <person name="Yan M."/>
            <person name="Daum C."/>
            <person name="Ng V."/>
            <person name="Clum A."/>
            <person name="Steindorff A."/>
            <person name="Ohm R.A."/>
            <person name="Martin F."/>
            <person name="Silar P."/>
            <person name="Natvig D.O."/>
            <person name="Lalanne C."/>
            <person name="Gautier V."/>
            <person name="Ament-Velasquez S.L."/>
            <person name="Kruys A."/>
            <person name="Hutchinson M.I."/>
            <person name="Powell A.J."/>
            <person name="Barry K."/>
            <person name="Miller A.N."/>
            <person name="Grigoriev I.V."/>
            <person name="Debuchy R."/>
            <person name="Gladieux P."/>
            <person name="Hiltunen Thoren M."/>
            <person name="Johannesson H."/>
        </authorList>
    </citation>
    <scope>NUCLEOTIDE SEQUENCE [LARGE SCALE GENOMIC DNA]</scope>
    <source>
        <strain evidence="3">CBS 284.82</strain>
    </source>
</reference>
<feature type="compositionally biased region" description="Basic and acidic residues" evidence="1">
    <location>
        <begin position="96"/>
        <end position="109"/>
    </location>
</feature>
<evidence type="ECO:0000256" key="1">
    <source>
        <dbReference type="SAM" id="MobiDB-lite"/>
    </source>
</evidence>